<evidence type="ECO:0000313" key="2">
    <source>
        <dbReference type="EMBL" id="NIY71018.1"/>
    </source>
</evidence>
<dbReference type="RefSeq" id="WP_167635909.1">
    <property type="nucleotide sequence ID" value="NZ_JAATOP010000001.1"/>
</dbReference>
<feature type="transmembrane region" description="Helical" evidence="1">
    <location>
        <begin position="65"/>
        <end position="87"/>
    </location>
</feature>
<organism evidence="2 3">
    <name type="scientific">Marivivens donghaensis</name>
    <dbReference type="NCBI Taxonomy" id="1699413"/>
    <lineage>
        <taxon>Bacteria</taxon>
        <taxon>Pseudomonadati</taxon>
        <taxon>Pseudomonadota</taxon>
        <taxon>Alphaproteobacteria</taxon>
        <taxon>Rhodobacterales</taxon>
        <taxon>Paracoccaceae</taxon>
        <taxon>Marivivens group</taxon>
        <taxon>Marivivens</taxon>
    </lineage>
</organism>
<dbReference type="EMBL" id="JAATOP010000001">
    <property type="protein sequence ID" value="NIY71018.1"/>
    <property type="molecule type" value="Genomic_DNA"/>
</dbReference>
<dbReference type="PANTHER" id="PTHR34821">
    <property type="entry name" value="INNER MEMBRANE PROTEIN YDCZ"/>
    <property type="match status" value="1"/>
</dbReference>
<protein>
    <submittedName>
        <fullName evidence="2">EamA-like transporter family protein</fullName>
    </submittedName>
</protein>
<dbReference type="InterPro" id="IPR006750">
    <property type="entry name" value="YdcZ"/>
</dbReference>
<name>A0ABX0VSV2_9RHOB</name>
<feature type="transmembrane region" description="Helical" evidence="1">
    <location>
        <begin position="93"/>
        <end position="113"/>
    </location>
</feature>
<evidence type="ECO:0000256" key="1">
    <source>
        <dbReference type="SAM" id="Phobius"/>
    </source>
</evidence>
<dbReference type="PANTHER" id="PTHR34821:SF2">
    <property type="entry name" value="INNER MEMBRANE PROTEIN YDCZ"/>
    <property type="match status" value="1"/>
</dbReference>
<proteinExistence type="predicted"/>
<reference evidence="2 3" key="1">
    <citation type="submission" date="2020-03" db="EMBL/GenBank/DDBJ databases">
        <title>Bacterial isolates of synthetic phycosphere.</title>
        <authorList>
            <person name="Fu H."/>
            <person name="Moran M.A."/>
        </authorList>
    </citation>
    <scope>NUCLEOTIDE SEQUENCE [LARGE SCALE GENOMIC DNA]</scope>
    <source>
        <strain evidence="2 3">HF1</strain>
    </source>
</reference>
<keyword evidence="1" id="KW-1133">Transmembrane helix</keyword>
<comment type="caution">
    <text evidence="2">The sequence shown here is derived from an EMBL/GenBank/DDBJ whole genome shotgun (WGS) entry which is preliminary data.</text>
</comment>
<accession>A0ABX0VSV2</accession>
<gene>
    <name evidence="2" type="ORF">HCZ30_01055</name>
</gene>
<feature type="transmembrane region" description="Helical" evidence="1">
    <location>
        <begin position="120"/>
        <end position="137"/>
    </location>
</feature>
<dbReference type="Proteomes" id="UP000709466">
    <property type="component" value="Unassembled WGS sequence"/>
</dbReference>
<sequence length="142" mass="14655">MLTFIAFAFGGGILVGLSRQINGRLSLSTGPLVSSFWNHFVGFVALTAVALAFGGLFPKGEPIDWPWLAFVGGPLGVIFVASSSWLISRLGAAQTAVLVIAGQMLSSVIMDIITGAPGSPYARIAGVALILGGILVGRKRKA</sequence>
<evidence type="ECO:0000313" key="3">
    <source>
        <dbReference type="Proteomes" id="UP000709466"/>
    </source>
</evidence>
<keyword evidence="3" id="KW-1185">Reference proteome</keyword>
<keyword evidence="1" id="KW-0812">Transmembrane</keyword>
<keyword evidence="1" id="KW-0472">Membrane</keyword>
<feature type="transmembrane region" description="Helical" evidence="1">
    <location>
        <begin position="36"/>
        <end position="58"/>
    </location>
</feature>
<dbReference type="Pfam" id="PF04657">
    <property type="entry name" value="DMT_YdcZ"/>
    <property type="match status" value="1"/>
</dbReference>